<dbReference type="PANTHER" id="PTHR48107:SF26">
    <property type="entry name" value="OXIDOREDUCTASE, SHORT-CHAIN DEHYDROGENASE_REDUCTASE FAMILY (AFU_ORTHOLOGUE AFUA_4G05870)"/>
    <property type="match status" value="1"/>
</dbReference>
<dbReference type="PRINTS" id="PR00081">
    <property type="entry name" value="GDHRDH"/>
</dbReference>
<dbReference type="STRING" id="436010.A0A166NS61"/>
<comment type="similarity">
    <text evidence="1">Belongs to the short-chain dehydrogenases/reductases (SDR) family.</text>
</comment>
<evidence type="ECO:0000313" key="4">
    <source>
        <dbReference type="EMBL" id="KZP25323.1"/>
    </source>
</evidence>
<name>A0A166NS61_9AGAM</name>
<dbReference type="AlphaFoldDB" id="A0A166NS61"/>
<dbReference type="GO" id="GO:0016614">
    <property type="term" value="F:oxidoreductase activity, acting on CH-OH group of donors"/>
    <property type="evidence" value="ECO:0007669"/>
    <property type="project" value="UniProtKB-ARBA"/>
</dbReference>
<organism evidence="4 5">
    <name type="scientific">Athelia psychrophila</name>
    <dbReference type="NCBI Taxonomy" id="1759441"/>
    <lineage>
        <taxon>Eukaryota</taxon>
        <taxon>Fungi</taxon>
        <taxon>Dikarya</taxon>
        <taxon>Basidiomycota</taxon>
        <taxon>Agaricomycotina</taxon>
        <taxon>Agaricomycetes</taxon>
        <taxon>Agaricomycetidae</taxon>
        <taxon>Atheliales</taxon>
        <taxon>Atheliaceae</taxon>
        <taxon>Athelia</taxon>
    </lineage>
</organism>
<dbReference type="Pfam" id="PF00106">
    <property type="entry name" value="adh_short"/>
    <property type="match status" value="1"/>
</dbReference>
<dbReference type="SUPFAM" id="SSF51735">
    <property type="entry name" value="NAD(P)-binding Rossmann-fold domains"/>
    <property type="match status" value="1"/>
</dbReference>
<dbReference type="Gene3D" id="3.40.50.720">
    <property type="entry name" value="NAD(P)-binding Rossmann-like Domain"/>
    <property type="match status" value="1"/>
</dbReference>
<keyword evidence="2" id="KW-0560">Oxidoreductase</keyword>
<dbReference type="Proteomes" id="UP000076532">
    <property type="component" value="Unassembled WGS sequence"/>
</dbReference>
<dbReference type="PANTHER" id="PTHR48107">
    <property type="entry name" value="NADPH-DEPENDENT ALDEHYDE REDUCTASE-LIKE PROTEIN, CHLOROPLASTIC-RELATED"/>
    <property type="match status" value="1"/>
</dbReference>
<sequence length="286" mass="31097">MTITSMAEFTEGYIPPVQNQEYAPGSQRKRDPQPLDVITADGKPFKPAGKLEGRSAIITGADSRICRSIPILIVRVSPGRCRPYVVLSSRRGRGQRCEESNSFQSKTSNSRKVLVSSDLTSESACQTLISKHIEFHGVLHTLILNHRTQSANADITTLSSDQWHATFDTNVLSFFYLTKAAIPDLEKCKESQPTIVINFAVGHPELLDYIATKGAMIAFCRGLSNQIVGEKGIRCNCSKKTFGESTPMGRAGQPVEIATCFVSLASADSSYISGQVIHANGGMVIN</sequence>
<evidence type="ECO:0000256" key="1">
    <source>
        <dbReference type="ARBA" id="ARBA00006484"/>
    </source>
</evidence>
<keyword evidence="5" id="KW-1185">Reference proteome</keyword>
<evidence type="ECO:0000256" key="2">
    <source>
        <dbReference type="ARBA" id="ARBA00023002"/>
    </source>
</evidence>
<accession>A0A166NS61</accession>
<feature type="region of interest" description="Disordered" evidence="3">
    <location>
        <begin position="14"/>
        <end position="46"/>
    </location>
</feature>
<evidence type="ECO:0000256" key="3">
    <source>
        <dbReference type="SAM" id="MobiDB-lite"/>
    </source>
</evidence>
<protein>
    <submittedName>
        <fullName evidence="4">NAD(P)-binding protein</fullName>
    </submittedName>
</protein>
<reference evidence="4 5" key="1">
    <citation type="journal article" date="2016" name="Mol. Biol. Evol.">
        <title>Comparative Genomics of Early-Diverging Mushroom-Forming Fungi Provides Insights into the Origins of Lignocellulose Decay Capabilities.</title>
        <authorList>
            <person name="Nagy L.G."/>
            <person name="Riley R."/>
            <person name="Tritt A."/>
            <person name="Adam C."/>
            <person name="Daum C."/>
            <person name="Floudas D."/>
            <person name="Sun H."/>
            <person name="Yadav J.S."/>
            <person name="Pangilinan J."/>
            <person name="Larsson K.H."/>
            <person name="Matsuura K."/>
            <person name="Barry K."/>
            <person name="Labutti K."/>
            <person name="Kuo R."/>
            <person name="Ohm R.A."/>
            <person name="Bhattacharya S.S."/>
            <person name="Shirouzu T."/>
            <person name="Yoshinaga Y."/>
            <person name="Martin F.M."/>
            <person name="Grigoriev I.V."/>
            <person name="Hibbett D.S."/>
        </authorList>
    </citation>
    <scope>NUCLEOTIDE SEQUENCE [LARGE SCALE GENOMIC DNA]</scope>
    <source>
        <strain evidence="4 5">CBS 109695</strain>
    </source>
</reference>
<proteinExistence type="inferred from homology"/>
<gene>
    <name evidence="4" type="ORF">FIBSPDRAFT_1008715</name>
</gene>
<dbReference type="InterPro" id="IPR036291">
    <property type="entry name" value="NAD(P)-bd_dom_sf"/>
</dbReference>
<evidence type="ECO:0000313" key="5">
    <source>
        <dbReference type="Proteomes" id="UP000076532"/>
    </source>
</evidence>
<dbReference type="InterPro" id="IPR002347">
    <property type="entry name" value="SDR_fam"/>
</dbReference>
<dbReference type="OrthoDB" id="1393670at2759"/>
<dbReference type="EMBL" id="KV417521">
    <property type="protein sequence ID" value="KZP25323.1"/>
    <property type="molecule type" value="Genomic_DNA"/>
</dbReference>